<keyword evidence="3" id="KW-1185">Reference proteome</keyword>
<feature type="transmembrane region" description="Helical" evidence="1">
    <location>
        <begin position="43"/>
        <end position="62"/>
    </location>
</feature>
<evidence type="ECO:0000256" key="1">
    <source>
        <dbReference type="SAM" id="Phobius"/>
    </source>
</evidence>
<dbReference type="RefSeq" id="WP_149299959.1">
    <property type="nucleotide sequence ID" value="NZ_VTWH01000002.1"/>
</dbReference>
<feature type="transmembrane region" description="Helical" evidence="1">
    <location>
        <begin position="83"/>
        <end position="105"/>
    </location>
</feature>
<name>A0A5B0DXI9_9HYPH</name>
<dbReference type="Proteomes" id="UP000324738">
    <property type="component" value="Unassembled WGS sequence"/>
</dbReference>
<organism evidence="2 3">
    <name type="scientific">Aureimonas fodinaquatilis</name>
    <dbReference type="NCBI Taxonomy" id="2565783"/>
    <lineage>
        <taxon>Bacteria</taxon>
        <taxon>Pseudomonadati</taxon>
        <taxon>Pseudomonadota</taxon>
        <taxon>Alphaproteobacteria</taxon>
        <taxon>Hyphomicrobiales</taxon>
        <taxon>Aurantimonadaceae</taxon>
        <taxon>Aureimonas</taxon>
    </lineage>
</organism>
<keyword evidence="1" id="KW-0812">Transmembrane</keyword>
<keyword evidence="1" id="KW-0472">Membrane</keyword>
<comment type="caution">
    <text evidence="2">The sequence shown here is derived from an EMBL/GenBank/DDBJ whole genome shotgun (WGS) entry which is preliminary data.</text>
</comment>
<accession>A0A5B0DXI9</accession>
<protein>
    <submittedName>
        <fullName evidence="2">Uncharacterized protein</fullName>
    </submittedName>
</protein>
<gene>
    <name evidence="2" type="ORF">FPY71_09575</name>
</gene>
<proteinExistence type="predicted"/>
<sequence>MSPPDQPDATRARDRARKARARRKVEAEFKILARQAGHWWKPAVFSLCFLIPALLIIFYVLTRIEALLTSLRVRDAIVQTSSDMIGIIFVAVSLFGIGIVGLLGAMRISWAYLHAGAIFGGVLACLALGVGLMMGGNFVNALLMRHNSYDLCDTKSYYRMTTTLWAAQERGCTGVDYTTWQRSR</sequence>
<dbReference type="AlphaFoldDB" id="A0A5B0DXI9"/>
<reference evidence="2 3" key="1">
    <citation type="submission" date="2019-08" db="EMBL/GenBank/DDBJ databases">
        <title>Aureimonas fodiniaquatilis sp. nov., isolated from a coal mine wastewater.</title>
        <authorList>
            <person name="Kim W."/>
        </authorList>
    </citation>
    <scope>NUCLEOTIDE SEQUENCE [LARGE SCALE GENOMIC DNA]</scope>
    <source>
        <strain evidence="2 3">CAU 1482</strain>
    </source>
</reference>
<feature type="transmembrane region" description="Helical" evidence="1">
    <location>
        <begin position="111"/>
        <end position="135"/>
    </location>
</feature>
<evidence type="ECO:0000313" key="2">
    <source>
        <dbReference type="EMBL" id="KAA0970722.1"/>
    </source>
</evidence>
<keyword evidence="1" id="KW-1133">Transmembrane helix</keyword>
<dbReference type="EMBL" id="VTWH01000002">
    <property type="protein sequence ID" value="KAA0970722.1"/>
    <property type="molecule type" value="Genomic_DNA"/>
</dbReference>
<evidence type="ECO:0000313" key="3">
    <source>
        <dbReference type="Proteomes" id="UP000324738"/>
    </source>
</evidence>